<keyword evidence="2" id="KW-0378">Hydrolase</keyword>
<dbReference type="EMBL" id="JAGIOO010000001">
    <property type="protein sequence ID" value="MBP2476971.1"/>
    <property type="molecule type" value="Genomic_DNA"/>
</dbReference>
<sequence>MSKKILMVLTGADSLVLADGSAHPTGYWVEEVAASHREFVAAGHHVDIATPGGVAPTADKGSLEGADELVAYLGSLGEALTKPLDLASVSPADYDGVYLPGGHGPMADLAHDKDLGALLVQADSRGAAVGALCHGLAGLLAANTADGGFVFAGRRLTSFSDAEERQALGENAPWWVEGSLRERGAQVEVGQPWSNTVVVDGNLVTGQNPQSTVDTAQAFVRVLG</sequence>
<dbReference type="RefSeq" id="WP_209707354.1">
    <property type="nucleotide sequence ID" value="NZ_JAGIOO010000001.1"/>
</dbReference>
<dbReference type="GO" id="GO:0006508">
    <property type="term" value="P:proteolysis"/>
    <property type="evidence" value="ECO:0007669"/>
    <property type="project" value="UniProtKB-KW"/>
</dbReference>
<dbReference type="PANTHER" id="PTHR48094:SF22">
    <property type="entry name" value="DJ-1_PFPI DOMAIN-CONTAINING PROTEIN"/>
    <property type="match status" value="1"/>
</dbReference>
<accession>A0ABS5AK70</accession>
<gene>
    <name evidence="2" type="ORF">JOF53_005843</name>
</gene>
<dbReference type="GO" id="GO:0008233">
    <property type="term" value="F:peptidase activity"/>
    <property type="evidence" value="ECO:0007669"/>
    <property type="project" value="UniProtKB-KW"/>
</dbReference>
<reference evidence="2 3" key="1">
    <citation type="submission" date="2021-03" db="EMBL/GenBank/DDBJ databases">
        <title>Sequencing the genomes of 1000 actinobacteria strains.</title>
        <authorList>
            <person name="Klenk H.-P."/>
        </authorList>
    </citation>
    <scope>NUCLEOTIDE SEQUENCE [LARGE SCALE GENOMIC DNA]</scope>
    <source>
        <strain evidence="2 3">DSM 44580</strain>
    </source>
</reference>
<protein>
    <submittedName>
        <fullName evidence="2">Intracellular protease/amidase</fullName>
    </submittedName>
</protein>
<proteinExistence type="predicted"/>
<dbReference type="Gene3D" id="3.40.50.880">
    <property type="match status" value="1"/>
</dbReference>
<name>A0ABS5AK70_9PSEU</name>
<dbReference type="InterPro" id="IPR029062">
    <property type="entry name" value="Class_I_gatase-like"/>
</dbReference>
<dbReference type="InterPro" id="IPR050325">
    <property type="entry name" value="Prot/Nucl_acid_deglycase"/>
</dbReference>
<keyword evidence="2" id="KW-0645">Protease</keyword>
<dbReference type="SUPFAM" id="SSF52317">
    <property type="entry name" value="Class I glutamine amidotransferase-like"/>
    <property type="match status" value="1"/>
</dbReference>
<evidence type="ECO:0000259" key="1">
    <source>
        <dbReference type="Pfam" id="PF01965"/>
    </source>
</evidence>
<feature type="domain" description="DJ-1/PfpI" evidence="1">
    <location>
        <begin position="31"/>
        <end position="220"/>
    </location>
</feature>
<keyword evidence="3" id="KW-1185">Reference proteome</keyword>
<evidence type="ECO:0000313" key="3">
    <source>
        <dbReference type="Proteomes" id="UP001519363"/>
    </source>
</evidence>
<dbReference type="InterPro" id="IPR002818">
    <property type="entry name" value="DJ-1/PfpI"/>
</dbReference>
<dbReference type="CDD" id="cd03141">
    <property type="entry name" value="GATase1_Hsp31_like"/>
    <property type="match status" value="1"/>
</dbReference>
<comment type="caution">
    <text evidence="2">The sequence shown here is derived from an EMBL/GenBank/DDBJ whole genome shotgun (WGS) entry which is preliminary data.</text>
</comment>
<organism evidence="2 3">
    <name type="scientific">Crossiella equi</name>
    <dbReference type="NCBI Taxonomy" id="130796"/>
    <lineage>
        <taxon>Bacteria</taxon>
        <taxon>Bacillati</taxon>
        <taxon>Actinomycetota</taxon>
        <taxon>Actinomycetes</taxon>
        <taxon>Pseudonocardiales</taxon>
        <taxon>Pseudonocardiaceae</taxon>
        <taxon>Crossiella</taxon>
    </lineage>
</organism>
<dbReference type="PANTHER" id="PTHR48094">
    <property type="entry name" value="PROTEIN/NUCLEIC ACID DEGLYCASE DJ-1-RELATED"/>
    <property type="match status" value="1"/>
</dbReference>
<evidence type="ECO:0000313" key="2">
    <source>
        <dbReference type="EMBL" id="MBP2476971.1"/>
    </source>
</evidence>
<dbReference type="Proteomes" id="UP001519363">
    <property type="component" value="Unassembled WGS sequence"/>
</dbReference>
<dbReference type="Pfam" id="PF01965">
    <property type="entry name" value="DJ-1_PfpI"/>
    <property type="match status" value="1"/>
</dbReference>